<comment type="caution">
    <text evidence="2">The sequence shown here is derived from an EMBL/GenBank/DDBJ whole genome shotgun (WGS) entry which is preliminary data.</text>
</comment>
<dbReference type="EMBL" id="SGXE01000001">
    <property type="protein sequence ID" value="RZS99391.1"/>
    <property type="molecule type" value="Genomic_DNA"/>
</dbReference>
<name>A0A4Q7PFY3_9FLAO</name>
<reference evidence="2 3" key="1">
    <citation type="submission" date="2019-02" db="EMBL/GenBank/DDBJ databases">
        <title>Genomic Encyclopedia of Type Strains, Phase IV (KMG-IV): sequencing the most valuable type-strain genomes for metagenomic binning, comparative biology and taxonomic classification.</title>
        <authorList>
            <person name="Goeker M."/>
        </authorList>
    </citation>
    <scope>NUCLEOTIDE SEQUENCE [LARGE SCALE GENOMIC DNA]</scope>
    <source>
        <strain evidence="2 3">DSM 17196</strain>
    </source>
</reference>
<evidence type="ECO:0000313" key="3">
    <source>
        <dbReference type="Proteomes" id="UP000292262"/>
    </source>
</evidence>
<dbReference type="Proteomes" id="UP000292262">
    <property type="component" value="Unassembled WGS sequence"/>
</dbReference>
<sequence length="133" mass="15044">MKKLFLLLFVLSAGVSMQAQQNDWTELAKIYDEELYPLAKDVAEITDKVIANKSVISIVKSTGTTSIVKERANDVPVEFYNYKLLTSAGREIKLTDQLMANKVVNKFFEVLRRVKESSKKDNKAEIEAILDSL</sequence>
<evidence type="ECO:0000256" key="1">
    <source>
        <dbReference type="SAM" id="SignalP"/>
    </source>
</evidence>
<feature type="signal peptide" evidence="1">
    <location>
        <begin position="1"/>
        <end position="21"/>
    </location>
</feature>
<organism evidence="2 3">
    <name type="scientific">Aquimarina brevivitae</name>
    <dbReference type="NCBI Taxonomy" id="323412"/>
    <lineage>
        <taxon>Bacteria</taxon>
        <taxon>Pseudomonadati</taxon>
        <taxon>Bacteroidota</taxon>
        <taxon>Flavobacteriia</taxon>
        <taxon>Flavobacteriales</taxon>
        <taxon>Flavobacteriaceae</taxon>
        <taxon>Aquimarina</taxon>
    </lineage>
</organism>
<accession>A0A4Q7PFY3</accession>
<dbReference type="OrthoDB" id="1163373at2"/>
<keyword evidence="3" id="KW-1185">Reference proteome</keyword>
<dbReference type="RefSeq" id="WP_130285235.1">
    <property type="nucleotide sequence ID" value="NZ_SGXE01000001.1"/>
</dbReference>
<proteinExistence type="predicted"/>
<dbReference type="AlphaFoldDB" id="A0A4Q7PFY3"/>
<keyword evidence="1" id="KW-0732">Signal</keyword>
<feature type="chain" id="PRO_5020240889" evidence="1">
    <location>
        <begin position="22"/>
        <end position="133"/>
    </location>
</feature>
<gene>
    <name evidence="2" type="ORF">EV197_0601</name>
</gene>
<protein>
    <submittedName>
        <fullName evidence="2">Uncharacterized protein</fullName>
    </submittedName>
</protein>
<evidence type="ECO:0000313" key="2">
    <source>
        <dbReference type="EMBL" id="RZS99391.1"/>
    </source>
</evidence>